<dbReference type="EMBL" id="CABVIF010000003">
    <property type="protein sequence ID" value="VVO88998.1"/>
    <property type="molecule type" value="Genomic_DNA"/>
</dbReference>
<sequence length="40" mass="4197">MDEHCNVLAYSEGEHATAAIYSVSPSTNSASGSQPPFQRG</sequence>
<evidence type="ECO:0000313" key="1">
    <source>
        <dbReference type="EMBL" id="VVO88998.1"/>
    </source>
</evidence>
<dbReference type="Proteomes" id="UP000327111">
    <property type="component" value="Unassembled WGS sequence"/>
</dbReference>
<protein>
    <submittedName>
        <fullName evidence="1">Uncharacterized protein</fullName>
    </submittedName>
</protein>
<evidence type="ECO:0000313" key="2">
    <source>
        <dbReference type="Proteomes" id="UP000327111"/>
    </source>
</evidence>
<organism evidence="1 2">
    <name type="scientific">Pseudomonas fluorescens</name>
    <dbReference type="NCBI Taxonomy" id="294"/>
    <lineage>
        <taxon>Bacteria</taxon>
        <taxon>Pseudomonadati</taxon>
        <taxon>Pseudomonadota</taxon>
        <taxon>Gammaproteobacteria</taxon>
        <taxon>Pseudomonadales</taxon>
        <taxon>Pseudomonadaceae</taxon>
        <taxon>Pseudomonas</taxon>
    </lineage>
</organism>
<accession>A0A5E7JJ55</accession>
<proteinExistence type="predicted"/>
<gene>
    <name evidence="1" type="ORF">PS854_02199</name>
</gene>
<reference evidence="1 2" key="1">
    <citation type="submission" date="2019-09" db="EMBL/GenBank/DDBJ databases">
        <authorList>
            <person name="Chandra G."/>
            <person name="Truman W A."/>
        </authorList>
    </citation>
    <scope>NUCLEOTIDE SEQUENCE [LARGE SCALE GENOMIC DNA]</scope>
    <source>
        <strain evidence="1">PS854</strain>
    </source>
</reference>
<dbReference type="AlphaFoldDB" id="A0A5E7JJ55"/>
<name>A0A5E7JJ55_PSEFL</name>